<name>A0ABR1ZFQ0_9ROSI</name>
<organism evidence="1 2">
    <name type="scientific">Hibiscus sabdariffa</name>
    <name type="common">roselle</name>
    <dbReference type="NCBI Taxonomy" id="183260"/>
    <lineage>
        <taxon>Eukaryota</taxon>
        <taxon>Viridiplantae</taxon>
        <taxon>Streptophyta</taxon>
        <taxon>Embryophyta</taxon>
        <taxon>Tracheophyta</taxon>
        <taxon>Spermatophyta</taxon>
        <taxon>Magnoliopsida</taxon>
        <taxon>eudicotyledons</taxon>
        <taxon>Gunneridae</taxon>
        <taxon>Pentapetalae</taxon>
        <taxon>rosids</taxon>
        <taxon>malvids</taxon>
        <taxon>Malvales</taxon>
        <taxon>Malvaceae</taxon>
        <taxon>Malvoideae</taxon>
        <taxon>Hibiscus</taxon>
    </lineage>
</organism>
<proteinExistence type="predicted"/>
<evidence type="ECO:0000313" key="2">
    <source>
        <dbReference type="Proteomes" id="UP001396334"/>
    </source>
</evidence>
<evidence type="ECO:0000313" key="1">
    <source>
        <dbReference type="EMBL" id="KAK8478924.1"/>
    </source>
</evidence>
<protein>
    <submittedName>
        <fullName evidence="1">Uncharacterized protein</fullName>
    </submittedName>
</protein>
<comment type="caution">
    <text evidence="1">The sequence shown here is derived from an EMBL/GenBank/DDBJ whole genome shotgun (WGS) entry which is preliminary data.</text>
</comment>
<dbReference type="Proteomes" id="UP001396334">
    <property type="component" value="Unassembled WGS sequence"/>
</dbReference>
<keyword evidence="2" id="KW-1185">Reference proteome</keyword>
<accession>A0ABR1ZFQ0</accession>
<gene>
    <name evidence="1" type="ORF">V6N11_021059</name>
</gene>
<sequence length="223" mass="24340">MSNVVDLYGPWMVASTRRRRVTAPVVKWRESVSDRGEGSQFAVLQNTYQVDTDASLGDQEAMMEDGSEQRLESSDEPETYLAPNVHAQSSQVHKNIAYMESNPTRKSIKNMVSNKRGSSVTVVPLGPGIRSEVVEYVHSRKSGNHTVVSINDTSPKDMGACRSKGSVGGIQIGNNVGTQIHMDLCRDDDPGDRQMQVNVDNVIVVDNVVGVGSPLDRGVEPQQ</sequence>
<dbReference type="EMBL" id="JBBPBN010001269">
    <property type="protein sequence ID" value="KAK8478924.1"/>
    <property type="molecule type" value="Genomic_DNA"/>
</dbReference>
<reference evidence="1 2" key="1">
    <citation type="journal article" date="2024" name="G3 (Bethesda)">
        <title>Genome assembly of Hibiscus sabdariffa L. provides insights into metabolisms of medicinal natural products.</title>
        <authorList>
            <person name="Kim T."/>
        </authorList>
    </citation>
    <scope>NUCLEOTIDE SEQUENCE [LARGE SCALE GENOMIC DNA]</scope>
    <source>
        <strain evidence="1">TK-2024</strain>
        <tissue evidence="1">Old leaves</tissue>
    </source>
</reference>